<proteinExistence type="predicted"/>
<protein>
    <submittedName>
        <fullName evidence="1">Uncharacterized protein</fullName>
    </submittedName>
</protein>
<evidence type="ECO:0000313" key="2">
    <source>
        <dbReference type="Proteomes" id="UP000824120"/>
    </source>
</evidence>
<accession>A0A9J5WB44</accession>
<keyword evidence="2" id="KW-1185">Reference proteome</keyword>
<gene>
    <name evidence="1" type="ORF">H5410_061932</name>
</gene>
<organism evidence="1 2">
    <name type="scientific">Solanum commersonii</name>
    <name type="common">Commerson's wild potato</name>
    <name type="synonym">Commerson's nightshade</name>
    <dbReference type="NCBI Taxonomy" id="4109"/>
    <lineage>
        <taxon>Eukaryota</taxon>
        <taxon>Viridiplantae</taxon>
        <taxon>Streptophyta</taxon>
        <taxon>Embryophyta</taxon>
        <taxon>Tracheophyta</taxon>
        <taxon>Spermatophyta</taxon>
        <taxon>Magnoliopsida</taxon>
        <taxon>eudicotyledons</taxon>
        <taxon>Gunneridae</taxon>
        <taxon>Pentapetalae</taxon>
        <taxon>asterids</taxon>
        <taxon>lamiids</taxon>
        <taxon>Solanales</taxon>
        <taxon>Solanaceae</taxon>
        <taxon>Solanoideae</taxon>
        <taxon>Solaneae</taxon>
        <taxon>Solanum</taxon>
    </lineage>
</organism>
<reference evidence="1 2" key="1">
    <citation type="submission" date="2020-09" db="EMBL/GenBank/DDBJ databases">
        <title>De no assembly of potato wild relative species, Solanum commersonii.</title>
        <authorList>
            <person name="Cho K."/>
        </authorList>
    </citation>
    <scope>NUCLEOTIDE SEQUENCE [LARGE SCALE GENOMIC DNA]</scope>
    <source>
        <strain evidence="1">LZ3.2</strain>
        <tissue evidence="1">Leaf</tissue>
    </source>
</reference>
<name>A0A9J5WB44_SOLCO</name>
<dbReference type="Proteomes" id="UP000824120">
    <property type="component" value="Chromosome 12"/>
</dbReference>
<evidence type="ECO:0000313" key="1">
    <source>
        <dbReference type="EMBL" id="KAG5572166.1"/>
    </source>
</evidence>
<dbReference type="EMBL" id="JACXVP010000012">
    <property type="protein sequence ID" value="KAG5572166.1"/>
    <property type="molecule type" value="Genomic_DNA"/>
</dbReference>
<dbReference type="AlphaFoldDB" id="A0A9J5WB44"/>
<comment type="caution">
    <text evidence="1">The sequence shown here is derived from an EMBL/GenBank/DDBJ whole genome shotgun (WGS) entry which is preliminary data.</text>
</comment>
<sequence>MNIHNKTQTTHAKINCVLKDSSCDAPLPKILILAILASNAGSSSIVVSECPHTKNDSIFTHKGSLYFPINFRFGLLKIKKVFLRLVMGLSEKVWPFRLSDFFLMRCGILKESSYFP</sequence>